<dbReference type="InterPro" id="IPR004635">
    <property type="entry name" value="Pept_S49_SppA"/>
</dbReference>
<dbReference type="InterPro" id="IPR029045">
    <property type="entry name" value="ClpP/crotonase-like_dom_sf"/>
</dbReference>
<dbReference type="HOGENOM" id="CLU_008856_1_1_10"/>
<dbReference type="InterPro" id="IPR002142">
    <property type="entry name" value="Peptidase_S49"/>
</dbReference>
<evidence type="ECO:0000256" key="2">
    <source>
        <dbReference type="ARBA" id="ARBA00008683"/>
    </source>
</evidence>
<dbReference type="Gene3D" id="3.90.226.10">
    <property type="entry name" value="2-enoyl-CoA Hydratase, Chain A, domain 1"/>
    <property type="match status" value="3"/>
</dbReference>
<gene>
    <name evidence="10" type="ordered locus">Cpha266_0556</name>
</gene>
<dbReference type="EMBL" id="CP000492">
    <property type="protein sequence ID" value="ABL64612.1"/>
    <property type="molecule type" value="Genomic_DNA"/>
</dbReference>
<dbReference type="OrthoDB" id="9764363at2"/>
<dbReference type="PANTHER" id="PTHR33209:SF2">
    <property type="entry name" value="CHROMOSOME UNDETERMINED SCAFFOLD_55, WHOLE GENOME SHOTGUN SEQUENCE"/>
    <property type="match status" value="1"/>
</dbReference>
<reference evidence="10 11" key="1">
    <citation type="submission" date="2006-12" db="EMBL/GenBank/DDBJ databases">
        <title>Complete sequence of Chlorobium phaeobacteroides DSM 266.</title>
        <authorList>
            <consortium name="US DOE Joint Genome Institute"/>
            <person name="Copeland A."/>
            <person name="Lucas S."/>
            <person name="Lapidus A."/>
            <person name="Barry K."/>
            <person name="Detter J.C."/>
            <person name="Glavina del Rio T."/>
            <person name="Hammon N."/>
            <person name="Israni S."/>
            <person name="Pitluck S."/>
            <person name="Goltsman E."/>
            <person name="Schmutz J."/>
            <person name="Larimer F."/>
            <person name="Land M."/>
            <person name="Hauser L."/>
            <person name="Mikhailova N."/>
            <person name="Li T."/>
            <person name="Overmann J."/>
            <person name="Bryant D.A."/>
            <person name="Richardson P."/>
        </authorList>
    </citation>
    <scope>NUCLEOTIDE SEQUENCE [LARGE SCALE GENOMIC DNA]</scope>
    <source>
        <strain evidence="10 11">DSM 266</strain>
    </source>
</reference>
<dbReference type="GO" id="GO:0016020">
    <property type="term" value="C:membrane"/>
    <property type="evidence" value="ECO:0007669"/>
    <property type="project" value="UniProtKB-SubCell"/>
</dbReference>
<dbReference type="InterPro" id="IPR047272">
    <property type="entry name" value="S49_SppA_C"/>
</dbReference>
<dbReference type="NCBIfam" id="TIGR00706">
    <property type="entry name" value="SppA_dom"/>
    <property type="match status" value="1"/>
</dbReference>
<comment type="similarity">
    <text evidence="2">Belongs to the peptidase S49 family.</text>
</comment>
<dbReference type="eggNOG" id="COG0616">
    <property type="taxonomic scope" value="Bacteria"/>
</dbReference>
<feature type="domain" description="Peptidase S49" evidence="9">
    <location>
        <begin position="118"/>
        <end position="257"/>
    </location>
</feature>
<dbReference type="CDD" id="cd07018">
    <property type="entry name" value="S49_SppA_67K_type"/>
    <property type="match status" value="1"/>
</dbReference>
<evidence type="ECO:0000313" key="10">
    <source>
        <dbReference type="EMBL" id="ABL64612.1"/>
    </source>
</evidence>
<evidence type="ECO:0000259" key="9">
    <source>
        <dbReference type="Pfam" id="PF01343"/>
    </source>
</evidence>
<dbReference type="STRING" id="290317.Cpha266_0556"/>
<dbReference type="PANTHER" id="PTHR33209">
    <property type="entry name" value="PROTEASE 4"/>
    <property type="match status" value="1"/>
</dbReference>
<accession>A1BDY5</accession>
<keyword evidence="4" id="KW-0378">Hydrolase</keyword>
<dbReference type="RefSeq" id="WP_011744445.1">
    <property type="nucleotide sequence ID" value="NC_008639.1"/>
</dbReference>
<name>A1BDY5_CHLPD</name>
<keyword evidence="6 8" id="KW-0472">Membrane</keyword>
<evidence type="ECO:0000256" key="1">
    <source>
        <dbReference type="ARBA" id="ARBA00004370"/>
    </source>
</evidence>
<dbReference type="Gene3D" id="6.20.330.10">
    <property type="match status" value="1"/>
</dbReference>
<keyword evidence="3" id="KW-0645">Protease</keyword>
<dbReference type="GO" id="GO:0006465">
    <property type="term" value="P:signal peptide processing"/>
    <property type="evidence" value="ECO:0007669"/>
    <property type="project" value="InterPro"/>
</dbReference>
<dbReference type="CDD" id="cd07023">
    <property type="entry name" value="S49_Sppa_N_C"/>
    <property type="match status" value="1"/>
</dbReference>
<evidence type="ECO:0000256" key="7">
    <source>
        <dbReference type="PIRSR" id="PIRSR001217-1"/>
    </source>
</evidence>
<dbReference type="AlphaFoldDB" id="A1BDY5"/>
<dbReference type="InterPro" id="IPR004634">
    <property type="entry name" value="Pept_S49_pIV"/>
</dbReference>
<dbReference type="SUPFAM" id="SSF52096">
    <property type="entry name" value="ClpP/crotonase"/>
    <property type="match status" value="2"/>
</dbReference>
<organism evidence="10 11">
    <name type="scientific">Chlorobium phaeobacteroides (strain DSM 266 / SMG 266 / 2430)</name>
    <dbReference type="NCBI Taxonomy" id="290317"/>
    <lineage>
        <taxon>Bacteria</taxon>
        <taxon>Pseudomonadati</taxon>
        <taxon>Chlorobiota</taxon>
        <taxon>Chlorobiia</taxon>
        <taxon>Chlorobiales</taxon>
        <taxon>Chlorobiaceae</taxon>
        <taxon>Chlorobium/Pelodictyon group</taxon>
        <taxon>Chlorobium</taxon>
    </lineage>
</organism>
<evidence type="ECO:0000256" key="3">
    <source>
        <dbReference type="ARBA" id="ARBA00022670"/>
    </source>
</evidence>
<evidence type="ECO:0000256" key="6">
    <source>
        <dbReference type="ARBA" id="ARBA00023136"/>
    </source>
</evidence>
<keyword evidence="8" id="KW-0812">Transmembrane</keyword>
<feature type="transmembrane region" description="Helical" evidence="8">
    <location>
        <begin position="12"/>
        <end position="33"/>
    </location>
</feature>
<sequence>MKDVNKKSGCWRIGCFSFVVVPILIAVSAFFYFRSSYVLPDKFVLSVPIQGNLDEVHSLSSSLPLLSSAEPLSFQDLLFLFDHAAGDKRIGSILLEIGGVHANPAKLTELRYSIEKMKASGKKVVAFLRSAEDSDYLLATACDSIVVEEGGFLMLDGLKAETLFYTKSLNKIGITFQASQWKTYKSGIEPFVRTGASSEYLEQIGELLDDVYDDYLGYASKRRGISRDSLQAVIDNMALLSAKKAVQLGLADGIASSWALNRSLAGKITGREPERGDDVMVSAERYRDSVEPNYNADGRDAIALITLSGPIYRSGGASGMGVAEGFDEKLLQRSLEVALDNRDVKALVLRIDSPGGDALASADMLEMLYFAAKKKPIVVSMSGVAASGGYMAALAGNKIFAEPLTITGSIGVYALKPEISGLVEKTGLQREVVTRGRYADATSLFKPLDKDAYDKFVAASGDVYHDFVSKVATSRKMRWAAADSVAGGRVWSGKRALQAGLIDSLGGLHDAIREAQILGKIDKTKKPRILFYPERKSWMESLAEGDFSGFSRSVTIALKQRLIHELVPEGQSSSITAFYDMLMVSGQLHLIAALPGEVVIR</sequence>
<comment type="subcellular location">
    <subcellularLocation>
        <location evidence="1">Membrane</location>
    </subcellularLocation>
</comment>
<proteinExistence type="inferred from homology"/>
<evidence type="ECO:0000256" key="5">
    <source>
        <dbReference type="ARBA" id="ARBA00022825"/>
    </source>
</evidence>
<dbReference type="PIRSF" id="PIRSF001217">
    <property type="entry name" value="Protease_4_SppA"/>
    <property type="match status" value="1"/>
</dbReference>
<dbReference type="InterPro" id="IPR047217">
    <property type="entry name" value="S49_SppA_67K_type_N"/>
</dbReference>
<evidence type="ECO:0000256" key="4">
    <source>
        <dbReference type="ARBA" id="ARBA00022801"/>
    </source>
</evidence>
<dbReference type="KEGG" id="cph:Cpha266_0556"/>
<feature type="domain" description="Peptidase S49" evidence="9">
    <location>
        <begin position="371"/>
        <end position="519"/>
    </location>
</feature>
<feature type="active site" description="Nucleophile" evidence="7">
    <location>
        <position position="387"/>
    </location>
</feature>
<feature type="active site" description="Proton donor/acceptor" evidence="7">
    <location>
        <position position="185"/>
    </location>
</feature>
<protein>
    <submittedName>
        <fullName evidence="10">Signal peptide peptidase A, Serine peptidase, MEROPS family S49</fullName>
    </submittedName>
</protein>
<dbReference type="Proteomes" id="UP000008701">
    <property type="component" value="Chromosome"/>
</dbReference>
<evidence type="ECO:0000313" key="11">
    <source>
        <dbReference type="Proteomes" id="UP000008701"/>
    </source>
</evidence>
<dbReference type="Pfam" id="PF01343">
    <property type="entry name" value="Peptidase_S49"/>
    <property type="match status" value="2"/>
</dbReference>
<keyword evidence="5" id="KW-0720">Serine protease</keyword>
<keyword evidence="8" id="KW-1133">Transmembrane helix</keyword>
<dbReference type="GO" id="GO:0008236">
    <property type="term" value="F:serine-type peptidase activity"/>
    <property type="evidence" value="ECO:0007669"/>
    <property type="project" value="UniProtKB-KW"/>
</dbReference>
<evidence type="ECO:0000256" key="8">
    <source>
        <dbReference type="SAM" id="Phobius"/>
    </source>
</evidence>
<keyword evidence="11" id="KW-1185">Reference proteome</keyword>